<keyword evidence="1" id="KW-0472">Membrane</keyword>
<accession>A0A644YX82</accession>
<dbReference type="AlphaFoldDB" id="A0A644YX82"/>
<gene>
    <name evidence="2" type="ORF">SDC9_79774</name>
</gene>
<reference evidence="2" key="1">
    <citation type="submission" date="2019-08" db="EMBL/GenBank/DDBJ databases">
        <authorList>
            <person name="Kucharzyk K."/>
            <person name="Murdoch R.W."/>
            <person name="Higgins S."/>
            <person name="Loffler F."/>
        </authorList>
    </citation>
    <scope>NUCLEOTIDE SEQUENCE</scope>
</reference>
<protein>
    <submittedName>
        <fullName evidence="2">Uncharacterized protein</fullName>
    </submittedName>
</protein>
<evidence type="ECO:0000256" key="1">
    <source>
        <dbReference type="SAM" id="Phobius"/>
    </source>
</evidence>
<organism evidence="2">
    <name type="scientific">bioreactor metagenome</name>
    <dbReference type="NCBI Taxonomy" id="1076179"/>
    <lineage>
        <taxon>unclassified sequences</taxon>
        <taxon>metagenomes</taxon>
        <taxon>ecological metagenomes</taxon>
    </lineage>
</organism>
<proteinExistence type="predicted"/>
<comment type="caution">
    <text evidence="2">The sequence shown here is derived from an EMBL/GenBank/DDBJ whole genome shotgun (WGS) entry which is preliminary data.</text>
</comment>
<feature type="transmembrane region" description="Helical" evidence="1">
    <location>
        <begin position="26"/>
        <end position="43"/>
    </location>
</feature>
<evidence type="ECO:0000313" key="2">
    <source>
        <dbReference type="EMBL" id="MPM33205.1"/>
    </source>
</evidence>
<name>A0A644YX82_9ZZZZ</name>
<sequence length="50" mass="5511">MTKRFADWLEKVSVAALAVGLFQNNGWGIVVATAALCGCMWLTKRLEDKP</sequence>
<keyword evidence="1" id="KW-1133">Transmembrane helix</keyword>
<keyword evidence="1" id="KW-0812">Transmembrane</keyword>
<dbReference type="EMBL" id="VSSQ01006586">
    <property type="protein sequence ID" value="MPM33205.1"/>
    <property type="molecule type" value="Genomic_DNA"/>
</dbReference>